<dbReference type="InterPro" id="IPR027417">
    <property type="entry name" value="P-loop_NTPase"/>
</dbReference>
<dbReference type="GO" id="GO:0005524">
    <property type="term" value="F:ATP binding"/>
    <property type="evidence" value="ECO:0007669"/>
    <property type="project" value="UniProtKB-KW"/>
</dbReference>
<dbReference type="PANTHER" id="PTHR42939:SF1">
    <property type="entry name" value="ABC TRANSPORTER ATP-BINDING PROTEIN ALBC-RELATED"/>
    <property type="match status" value="1"/>
</dbReference>
<name>A0ABT3DH18_9BACI</name>
<keyword evidence="1" id="KW-0813">Transport</keyword>
<dbReference type="Pfam" id="PF00005">
    <property type="entry name" value="ABC_tran"/>
    <property type="match status" value="1"/>
</dbReference>
<dbReference type="Gene3D" id="3.40.50.300">
    <property type="entry name" value="P-loop containing nucleotide triphosphate hydrolases"/>
    <property type="match status" value="1"/>
</dbReference>
<evidence type="ECO:0000313" key="6">
    <source>
        <dbReference type="Proteomes" id="UP001526147"/>
    </source>
</evidence>
<dbReference type="CDD" id="cd03230">
    <property type="entry name" value="ABC_DR_subfamily_A"/>
    <property type="match status" value="1"/>
</dbReference>
<gene>
    <name evidence="5" type="ORF">OIH86_11000</name>
</gene>
<keyword evidence="3 5" id="KW-0067">ATP-binding</keyword>
<evidence type="ECO:0000313" key="5">
    <source>
        <dbReference type="EMBL" id="MCV9886186.1"/>
    </source>
</evidence>
<evidence type="ECO:0000256" key="3">
    <source>
        <dbReference type="ARBA" id="ARBA00022840"/>
    </source>
</evidence>
<feature type="domain" description="ABC transporter" evidence="4">
    <location>
        <begin position="1"/>
        <end position="231"/>
    </location>
</feature>
<accession>A0ABT3DH18</accession>
<evidence type="ECO:0000256" key="1">
    <source>
        <dbReference type="ARBA" id="ARBA00022448"/>
    </source>
</evidence>
<comment type="caution">
    <text evidence="5">The sequence shown here is derived from an EMBL/GenBank/DDBJ whole genome shotgun (WGS) entry which is preliminary data.</text>
</comment>
<dbReference type="SMART" id="SM00382">
    <property type="entry name" value="AAA"/>
    <property type="match status" value="1"/>
</dbReference>
<reference evidence="5 6" key="1">
    <citation type="submission" date="2022-10" db="EMBL/GenBank/DDBJ databases">
        <title>Draft genome assembly of moderately radiation resistant bacterium Metabacillus halosaccharovorans.</title>
        <authorList>
            <person name="Pal S."/>
            <person name="Gopinathan A."/>
        </authorList>
    </citation>
    <scope>NUCLEOTIDE SEQUENCE [LARGE SCALE GENOMIC DNA]</scope>
    <source>
        <strain evidence="5 6">VITHBRA001</strain>
    </source>
</reference>
<evidence type="ECO:0000259" key="4">
    <source>
        <dbReference type="PROSITE" id="PS50893"/>
    </source>
</evidence>
<dbReference type="InterPro" id="IPR051782">
    <property type="entry name" value="ABC_Transporter_VariousFunc"/>
</dbReference>
<sequence length="238" mass="26912">MIVHHVTKSYGDQSVLNQVNITVREGEIYGLLGPNGAGKSTLIKCILGMVKQDEGEIIIRNCKVDPKRSNYLKNIGYVPDSPFLYNYLTPREYLEFISDLQGVPAGQKHNNINYLLEQFSLLDRQDDMISTFSHGMRHKLSVAGAIVHKPHVLLLDEPLSSFDPPTTKFMKSFLKDYASKGNIIFMSTHLVDIAQHLCDRVGILLNGSILKEYKDLEDLRDFENLIIRDMEATNADIS</sequence>
<dbReference type="InterPro" id="IPR003593">
    <property type="entry name" value="AAA+_ATPase"/>
</dbReference>
<protein>
    <submittedName>
        <fullName evidence="5">ABC transporter ATP-binding protein</fullName>
    </submittedName>
</protein>
<keyword evidence="2" id="KW-0547">Nucleotide-binding</keyword>
<dbReference type="SUPFAM" id="SSF52540">
    <property type="entry name" value="P-loop containing nucleoside triphosphate hydrolases"/>
    <property type="match status" value="1"/>
</dbReference>
<dbReference type="PROSITE" id="PS50893">
    <property type="entry name" value="ABC_TRANSPORTER_2"/>
    <property type="match status" value="1"/>
</dbReference>
<dbReference type="RefSeq" id="WP_264142824.1">
    <property type="nucleotide sequence ID" value="NZ_JAOYEY010000036.1"/>
</dbReference>
<dbReference type="Proteomes" id="UP001526147">
    <property type="component" value="Unassembled WGS sequence"/>
</dbReference>
<keyword evidence="6" id="KW-1185">Reference proteome</keyword>
<proteinExistence type="predicted"/>
<organism evidence="5 6">
    <name type="scientific">Metabacillus halosaccharovorans</name>
    <dbReference type="NCBI Taxonomy" id="930124"/>
    <lineage>
        <taxon>Bacteria</taxon>
        <taxon>Bacillati</taxon>
        <taxon>Bacillota</taxon>
        <taxon>Bacilli</taxon>
        <taxon>Bacillales</taxon>
        <taxon>Bacillaceae</taxon>
        <taxon>Metabacillus</taxon>
    </lineage>
</organism>
<dbReference type="InterPro" id="IPR003439">
    <property type="entry name" value="ABC_transporter-like_ATP-bd"/>
</dbReference>
<dbReference type="PANTHER" id="PTHR42939">
    <property type="entry name" value="ABC TRANSPORTER ATP-BINDING PROTEIN ALBC-RELATED"/>
    <property type="match status" value="1"/>
</dbReference>
<dbReference type="EMBL" id="JAOYEY010000036">
    <property type="protein sequence ID" value="MCV9886186.1"/>
    <property type="molecule type" value="Genomic_DNA"/>
</dbReference>
<evidence type="ECO:0000256" key="2">
    <source>
        <dbReference type="ARBA" id="ARBA00022741"/>
    </source>
</evidence>